<dbReference type="AlphaFoldDB" id="A0A2A7UPV6"/>
<organism evidence="6 7">
    <name type="scientific">Comamonas terrigena</name>
    <dbReference type="NCBI Taxonomy" id="32013"/>
    <lineage>
        <taxon>Bacteria</taxon>
        <taxon>Pseudomonadati</taxon>
        <taxon>Pseudomonadota</taxon>
        <taxon>Betaproteobacteria</taxon>
        <taxon>Burkholderiales</taxon>
        <taxon>Comamonadaceae</taxon>
        <taxon>Comamonas</taxon>
    </lineage>
</organism>
<keyword evidence="7" id="KW-1185">Reference proteome</keyword>
<dbReference type="PROSITE" id="PS50977">
    <property type="entry name" value="HTH_TETR_2"/>
    <property type="match status" value="1"/>
</dbReference>
<dbReference type="SUPFAM" id="SSF48498">
    <property type="entry name" value="Tetracyclin repressor-like, C-terminal domain"/>
    <property type="match status" value="1"/>
</dbReference>
<evidence type="ECO:0000256" key="2">
    <source>
        <dbReference type="ARBA" id="ARBA00023125"/>
    </source>
</evidence>
<feature type="domain" description="HTH tetR-type" evidence="5">
    <location>
        <begin position="9"/>
        <end position="69"/>
    </location>
</feature>
<protein>
    <submittedName>
        <fullName evidence="6">TetR/AcrR family transcriptional regulator</fullName>
    </submittedName>
</protein>
<evidence type="ECO:0000313" key="6">
    <source>
        <dbReference type="EMBL" id="PEH87300.1"/>
    </source>
</evidence>
<keyword evidence="3" id="KW-0804">Transcription</keyword>
<dbReference type="GeneID" id="80803221"/>
<dbReference type="PANTHER" id="PTHR47506">
    <property type="entry name" value="TRANSCRIPTIONAL REGULATORY PROTEIN"/>
    <property type="match status" value="1"/>
</dbReference>
<accession>A0A2A7UPV6</accession>
<keyword evidence="2 4" id="KW-0238">DNA-binding</keyword>
<dbReference type="STRING" id="1219032.GCA_001515545_03659"/>
<reference evidence="7" key="1">
    <citation type="submission" date="2017-09" db="EMBL/GenBank/DDBJ databases">
        <title>FDA dAtabase for Regulatory Grade micrObial Sequences (FDA-ARGOS): Supporting development and validation of Infectious Disease Dx tests.</title>
        <authorList>
            <person name="Minogue T."/>
            <person name="Wolcott M."/>
            <person name="Wasieloski L."/>
            <person name="Aguilar W."/>
            <person name="Moore D."/>
            <person name="Tallon L."/>
            <person name="Sadzewicz L."/>
            <person name="Ott S."/>
            <person name="Zhao X."/>
            <person name="Nagaraj S."/>
            <person name="Vavikolanu K."/>
            <person name="Aluvathingal J."/>
            <person name="Nadendla S."/>
            <person name="Sichtig H."/>
        </authorList>
    </citation>
    <scope>NUCLEOTIDE SEQUENCE [LARGE SCALE GENOMIC DNA]</scope>
    <source>
        <strain evidence="7">FDAARGOS_394</strain>
    </source>
</reference>
<dbReference type="InterPro" id="IPR036271">
    <property type="entry name" value="Tet_transcr_reg_TetR-rel_C_sf"/>
</dbReference>
<dbReference type="PANTHER" id="PTHR47506:SF7">
    <property type="entry name" value="TRANSCRIPTIONAL REGULATORY PROTEIN"/>
    <property type="match status" value="1"/>
</dbReference>
<keyword evidence="1" id="KW-0805">Transcription regulation</keyword>
<dbReference type="Pfam" id="PF00440">
    <property type="entry name" value="TetR_N"/>
    <property type="match status" value="1"/>
</dbReference>
<dbReference type="Proteomes" id="UP000220246">
    <property type="component" value="Unassembled WGS sequence"/>
</dbReference>
<gene>
    <name evidence="6" type="ORF">CRM82_00530</name>
</gene>
<proteinExistence type="predicted"/>
<dbReference type="PRINTS" id="PR00455">
    <property type="entry name" value="HTHTETR"/>
</dbReference>
<dbReference type="SUPFAM" id="SSF46689">
    <property type="entry name" value="Homeodomain-like"/>
    <property type="match status" value="1"/>
</dbReference>
<dbReference type="Gene3D" id="1.10.10.60">
    <property type="entry name" value="Homeodomain-like"/>
    <property type="match status" value="1"/>
</dbReference>
<dbReference type="InterPro" id="IPR009057">
    <property type="entry name" value="Homeodomain-like_sf"/>
</dbReference>
<evidence type="ECO:0000256" key="3">
    <source>
        <dbReference type="ARBA" id="ARBA00023163"/>
    </source>
</evidence>
<dbReference type="Gene3D" id="1.10.357.10">
    <property type="entry name" value="Tetracycline Repressor, domain 2"/>
    <property type="match status" value="1"/>
</dbReference>
<name>A0A2A7UPV6_COMTR</name>
<dbReference type="InterPro" id="IPR001647">
    <property type="entry name" value="HTH_TetR"/>
</dbReference>
<sequence length="212" mass="22523">MKVSKAQAAENRAGIVDAAARLYREHGLAGVGVADITRDAGLTHGGLYRHFESKDALAREACLRAFDWTITPLEALDTPRADAGPEQLLQSLVDSYLSTTHRDHPGNGCPAAALAVDAARAGPEMSAVFAQGVEQNIQRFARALMPASARDQRPATPEERARTITMLSSMVGALVLARATAAGNPALSEEILTTLRTQLVNPEAATQDRAQD</sequence>
<evidence type="ECO:0000259" key="5">
    <source>
        <dbReference type="PROSITE" id="PS50977"/>
    </source>
</evidence>
<dbReference type="GO" id="GO:0003677">
    <property type="term" value="F:DNA binding"/>
    <property type="evidence" value="ECO:0007669"/>
    <property type="project" value="UniProtKB-UniRule"/>
</dbReference>
<evidence type="ECO:0000256" key="4">
    <source>
        <dbReference type="PROSITE-ProRule" id="PRU00335"/>
    </source>
</evidence>
<dbReference type="EMBL" id="PDEA01000001">
    <property type="protein sequence ID" value="PEH87300.1"/>
    <property type="molecule type" value="Genomic_DNA"/>
</dbReference>
<evidence type="ECO:0000256" key="1">
    <source>
        <dbReference type="ARBA" id="ARBA00023015"/>
    </source>
</evidence>
<comment type="caution">
    <text evidence="6">The sequence shown here is derived from an EMBL/GenBank/DDBJ whole genome shotgun (WGS) entry which is preliminary data.</text>
</comment>
<feature type="DNA-binding region" description="H-T-H motif" evidence="4">
    <location>
        <begin position="32"/>
        <end position="51"/>
    </location>
</feature>
<evidence type="ECO:0000313" key="7">
    <source>
        <dbReference type="Proteomes" id="UP000220246"/>
    </source>
</evidence>
<dbReference type="RefSeq" id="WP_066541061.1">
    <property type="nucleotide sequence ID" value="NZ_DALZQJ010000027.1"/>
</dbReference>
<dbReference type="OrthoDB" id="9798857at2"/>